<evidence type="ECO:0000256" key="2">
    <source>
        <dbReference type="PROSITE-ProRule" id="PRU00335"/>
    </source>
</evidence>
<dbReference type="Gene3D" id="1.10.357.10">
    <property type="entry name" value="Tetracycline Repressor, domain 2"/>
    <property type="match status" value="1"/>
</dbReference>
<dbReference type="Proteomes" id="UP000199682">
    <property type="component" value="Unassembled WGS sequence"/>
</dbReference>
<proteinExistence type="predicted"/>
<dbReference type="GO" id="GO:0003700">
    <property type="term" value="F:DNA-binding transcription factor activity"/>
    <property type="evidence" value="ECO:0007669"/>
    <property type="project" value="TreeGrafter"/>
</dbReference>
<dbReference type="RefSeq" id="WP_090005653.1">
    <property type="nucleotide sequence ID" value="NZ_FNET01000004.1"/>
</dbReference>
<name>A0A1G8YCM9_9PSEU</name>
<dbReference type="PROSITE" id="PS50977">
    <property type="entry name" value="HTH_TETR_2"/>
    <property type="match status" value="1"/>
</dbReference>
<gene>
    <name evidence="4" type="ORF">SAMN04488074_1047</name>
</gene>
<dbReference type="InterPro" id="IPR001647">
    <property type="entry name" value="HTH_TetR"/>
</dbReference>
<feature type="DNA-binding region" description="H-T-H motif" evidence="2">
    <location>
        <begin position="35"/>
        <end position="54"/>
    </location>
</feature>
<protein>
    <submittedName>
        <fullName evidence="4">Transcriptional regulator, TetR family</fullName>
    </submittedName>
</protein>
<dbReference type="InterPro" id="IPR050109">
    <property type="entry name" value="HTH-type_TetR-like_transc_reg"/>
</dbReference>
<reference evidence="5" key="1">
    <citation type="submission" date="2016-10" db="EMBL/GenBank/DDBJ databases">
        <authorList>
            <person name="Varghese N."/>
            <person name="Submissions S."/>
        </authorList>
    </citation>
    <scope>NUCLEOTIDE SEQUENCE [LARGE SCALE GENOMIC DNA]</scope>
    <source>
        <strain evidence="5">DSM 44796</strain>
    </source>
</reference>
<dbReference type="InterPro" id="IPR045823">
    <property type="entry name" value="TetR_C_32"/>
</dbReference>
<evidence type="ECO:0000256" key="1">
    <source>
        <dbReference type="ARBA" id="ARBA00023125"/>
    </source>
</evidence>
<dbReference type="GO" id="GO:0000976">
    <property type="term" value="F:transcription cis-regulatory region binding"/>
    <property type="evidence" value="ECO:0007669"/>
    <property type="project" value="TreeGrafter"/>
</dbReference>
<feature type="domain" description="HTH tetR-type" evidence="3">
    <location>
        <begin position="13"/>
        <end position="72"/>
    </location>
</feature>
<keyword evidence="1 2" id="KW-0238">DNA-binding</keyword>
<organism evidence="4 5">
    <name type="scientific">Lentzea albidocapillata subsp. violacea</name>
    <dbReference type="NCBI Taxonomy" id="128104"/>
    <lineage>
        <taxon>Bacteria</taxon>
        <taxon>Bacillati</taxon>
        <taxon>Actinomycetota</taxon>
        <taxon>Actinomycetes</taxon>
        <taxon>Pseudonocardiales</taxon>
        <taxon>Pseudonocardiaceae</taxon>
        <taxon>Lentzea</taxon>
    </lineage>
</organism>
<accession>A0A1G8YCM9</accession>
<dbReference type="PANTHER" id="PTHR30055:SF160">
    <property type="entry name" value="TRANSCRIPTIONAL REGULATORY PROTEIN (PROBABLY ASNC-FAMILY)-RELATED"/>
    <property type="match status" value="1"/>
</dbReference>
<evidence type="ECO:0000259" key="3">
    <source>
        <dbReference type="PROSITE" id="PS50977"/>
    </source>
</evidence>
<dbReference type="SUPFAM" id="SSF46689">
    <property type="entry name" value="Homeodomain-like"/>
    <property type="match status" value="1"/>
</dbReference>
<dbReference type="AlphaFoldDB" id="A0A1G8YCM9"/>
<dbReference type="InterPro" id="IPR036271">
    <property type="entry name" value="Tet_transcr_reg_TetR-rel_C_sf"/>
</dbReference>
<dbReference type="SUPFAM" id="SSF48498">
    <property type="entry name" value="Tetracyclin repressor-like, C-terminal domain"/>
    <property type="match status" value="1"/>
</dbReference>
<evidence type="ECO:0000313" key="5">
    <source>
        <dbReference type="Proteomes" id="UP000199682"/>
    </source>
</evidence>
<evidence type="ECO:0000313" key="4">
    <source>
        <dbReference type="EMBL" id="SDK00471.1"/>
    </source>
</evidence>
<dbReference type="InterPro" id="IPR009057">
    <property type="entry name" value="Homeodomain-like_sf"/>
</dbReference>
<sequence length="224" mass="25048">MDGRAARWAGQRETRRTEIVVAALDAIAEHGPQVSTERIAERAGIARPTLYRHFTDADDLYDTVAHRIAELLVSELAPTMTTPRGSAREVITRIVRTYVVWFSENTRLYRYLLSRSMEPLAGEQRPATAVRQRIGELLRELVAEYVALFGGDPRIADPLAFGLVGMTETAAVRWVTTPHASFGRDELITHLAGWIWGSFDVALREIGIRLDPDIPLPELTGRSD</sequence>
<dbReference type="PANTHER" id="PTHR30055">
    <property type="entry name" value="HTH-TYPE TRANSCRIPTIONAL REGULATOR RUTR"/>
    <property type="match status" value="1"/>
</dbReference>
<dbReference type="Pfam" id="PF19344">
    <property type="entry name" value="TetR_C_32"/>
    <property type="match status" value="1"/>
</dbReference>
<dbReference type="Pfam" id="PF00440">
    <property type="entry name" value="TetR_N"/>
    <property type="match status" value="1"/>
</dbReference>
<dbReference type="EMBL" id="FNET01000004">
    <property type="protein sequence ID" value="SDK00471.1"/>
    <property type="molecule type" value="Genomic_DNA"/>
</dbReference>
<dbReference type="PRINTS" id="PR00455">
    <property type="entry name" value="HTHTETR"/>
</dbReference>